<name>A0ABQ9XGG2_9EUKA</name>
<keyword evidence="3" id="KW-1185">Reference proteome</keyword>
<organism evidence="2 3">
    <name type="scientific">Blattamonas nauphoetae</name>
    <dbReference type="NCBI Taxonomy" id="2049346"/>
    <lineage>
        <taxon>Eukaryota</taxon>
        <taxon>Metamonada</taxon>
        <taxon>Preaxostyla</taxon>
        <taxon>Oxymonadida</taxon>
        <taxon>Blattamonas</taxon>
    </lineage>
</organism>
<evidence type="ECO:0000313" key="3">
    <source>
        <dbReference type="Proteomes" id="UP001281761"/>
    </source>
</evidence>
<reference evidence="2 3" key="1">
    <citation type="journal article" date="2022" name="bioRxiv">
        <title>Genomics of Preaxostyla Flagellates Illuminates Evolutionary Transitions and the Path Towards Mitochondrial Loss.</title>
        <authorList>
            <person name="Novak L.V.F."/>
            <person name="Treitli S.C."/>
            <person name="Pyrih J."/>
            <person name="Halakuc P."/>
            <person name="Pipaliya S.V."/>
            <person name="Vacek V."/>
            <person name="Brzon O."/>
            <person name="Soukal P."/>
            <person name="Eme L."/>
            <person name="Dacks J.B."/>
            <person name="Karnkowska A."/>
            <person name="Elias M."/>
            <person name="Hampl V."/>
        </authorList>
    </citation>
    <scope>NUCLEOTIDE SEQUENCE [LARGE SCALE GENOMIC DNA]</scope>
    <source>
        <strain evidence="2">NAU3</strain>
        <tissue evidence="2">Gut</tissue>
    </source>
</reference>
<proteinExistence type="predicted"/>
<protein>
    <submittedName>
        <fullName evidence="2">Uncharacterized protein</fullName>
    </submittedName>
</protein>
<sequence>MESPDIDYKIQKLHVNMSMCVLSKEEYAAELRDQKREKWEREQKVREHQKRGYSPQQTLEYFHFGRGGGGVPWRDENGRIVLAKDVPSGRQATINNHLTHEQAQLSPLRVERIHRQARQPHGEDHAIRSRATSMEERKTRMFQVAEWTKWRKNTKYRDERQDHATARKRMKAMEEARIREAERRKEGTTWGELKRKKQELRNEEEMEGMKKESEGAEVWEVGRE</sequence>
<dbReference type="EMBL" id="JARBJD010000130">
    <property type="protein sequence ID" value="KAK2950764.1"/>
    <property type="molecule type" value="Genomic_DNA"/>
</dbReference>
<comment type="caution">
    <text evidence="2">The sequence shown here is derived from an EMBL/GenBank/DDBJ whole genome shotgun (WGS) entry which is preliminary data.</text>
</comment>
<evidence type="ECO:0000256" key="1">
    <source>
        <dbReference type="SAM" id="MobiDB-lite"/>
    </source>
</evidence>
<accession>A0ABQ9XGG2</accession>
<evidence type="ECO:0000313" key="2">
    <source>
        <dbReference type="EMBL" id="KAK2950764.1"/>
    </source>
</evidence>
<gene>
    <name evidence="2" type="ORF">BLNAU_14293</name>
</gene>
<dbReference type="Proteomes" id="UP001281761">
    <property type="component" value="Unassembled WGS sequence"/>
</dbReference>
<feature type="region of interest" description="Disordered" evidence="1">
    <location>
        <begin position="199"/>
        <end position="224"/>
    </location>
</feature>